<keyword evidence="3" id="KW-1185">Reference proteome</keyword>
<gene>
    <name evidence="2" type="primary">Necator_chrII.g6486</name>
    <name evidence="2" type="ORF">RB195_018693</name>
</gene>
<evidence type="ECO:0000313" key="2">
    <source>
        <dbReference type="EMBL" id="KAK6735631.1"/>
    </source>
</evidence>
<evidence type="ECO:0000256" key="1">
    <source>
        <dbReference type="SAM" id="MobiDB-lite"/>
    </source>
</evidence>
<protein>
    <submittedName>
        <fullName evidence="2">Uncharacterized protein</fullName>
    </submittedName>
</protein>
<organism evidence="2 3">
    <name type="scientific">Necator americanus</name>
    <name type="common">Human hookworm</name>
    <dbReference type="NCBI Taxonomy" id="51031"/>
    <lineage>
        <taxon>Eukaryota</taxon>
        <taxon>Metazoa</taxon>
        <taxon>Ecdysozoa</taxon>
        <taxon>Nematoda</taxon>
        <taxon>Chromadorea</taxon>
        <taxon>Rhabditida</taxon>
        <taxon>Rhabditina</taxon>
        <taxon>Rhabditomorpha</taxon>
        <taxon>Strongyloidea</taxon>
        <taxon>Ancylostomatidae</taxon>
        <taxon>Bunostominae</taxon>
        <taxon>Necator</taxon>
    </lineage>
</organism>
<accession>A0ABR1CCJ3</accession>
<evidence type="ECO:0000313" key="3">
    <source>
        <dbReference type="Proteomes" id="UP001303046"/>
    </source>
</evidence>
<feature type="compositionally biased region" description="Basic and acidic residues" evidence="1">
    <location>
        <begin position="45"/>
        <end position="54"/>
    </location>
</feature>
<dbReference type="Proteomes" id="UP001303046">
    <property type="component" value="Unassembled WGS sequence"/>
</dbReference>
<name>A0ABR1CCJ3_NECAM</name>
<feature type="region of interest" description="Disordered" evidence="1">
    <location>
        <begin position="42"/>
        <end position="81"/>
    </location>
</feature>
<proteinExistence type="predicted"/>
<dbReference type="EMBL" id="JAVFWL010000002">
    <property type="protein sequence ID" value="KAK6735631.1"/>
    <property type="molecule type" value="Genomic_DNA"/>
</dbReference>
<comment type="caution">
    <text evidence="2">The sequence shown here is derived from an EMBL/GenBank/DDBJ whole genome shotgun (WGS) entry which is preliminary data.</text>
</comment>
<reference evidence="2 3" key="1">
    <citation type="submission" date="2023-08" db="EMBL/GenBank/DDBJ databases">
        <title>A Necator americanus chromosomal reference genome.</title>
        <authorList>
            <person name="Ilik V."/>
            <person name="Petrzelkova K.J."/>
            <person name="Pardy F."/>
            <person name="Fuh T."/>
            <person name="Niatou-Singa F.S."/>
            <person name="Gouil Q."/>
            <person name="Baker L."/>
            <person name="Ritchie M.E."/>
            <person name="Jex A.R."/>
            <person name="Gazzola D."/>
            <person name="Li H."/>
            <person name="Toshio Fujiwara R."/>
            <person name="Zhan B."/>
            <person name="Aroian R.V."/>
            <person name="Pafco B."/>
            <person name="Schwarz E.M."/>
        </authorList>
    </citation>
    <scope>NUCLEOTIDE SEQUENCE [LARGE SCALE GENOMIC DNA]</scope>
    <source>
        <strain evidence="2 3">Aroian</strain>
        <tissue evidence="2">Whole animal</tissue>
    </source>
</reference>
<sequence>MWMHRSSAQSPKEDVHAQRMGLGCLIPAQRNEHIRMHQLHLSESGIEHDERPDPRAGSAPSLLTNDPSRSKAAHWSTLSLM</sequence>